<feature type="domain" description="Glycosyltransferase 2-like" evidence="1">
    <location>
        <begin position="4"/>
        <end position="127"/>
    </location>
</feature>
<dbReference type="AlphaFoldDB" id="A0A163SGD4"/>
<dbReference type="Proteomes" id="UP000076567">
    <property type="component" value="Unassembled WGS sequence"/>
</dbReference>
<dbReference type="Gene3D" id="3.90.550.10">
    <property type="entry name" value="Spore Coat Polysaccharide Biosynthesis Protein SpsA, Chain A"/>
    <property type="match status" value="1"/>
</dbReference>
<dbReference type="SUPFAM" id="SSF53448">
    <property type="entry name" value="Nucleotide-diphospho-sugar transferases"/>
    <property type="match status" value="1"/>
</dbReference>
<organism evidence="2 3">
    <name type="scientific">Fictibacillus phosphorivorans</name>
    <dbReference type="NCBI Taxonomy" id="1221500"/>
    <lineage>
        <taxon>Bacteria</taxon>
        <taxon>Bacillati</taxon>
        <taxon>Bacillota</taxon>
        <taxon>Bacilli</taxon>
        <taxon>Bacillales</taxon>
        <taxon>Fictibacillaceae</taxon>
        <taxon>Fictibacillus</taxon>
    </lineage>
</organism>
<comment type="caution">
    <text evidence="2">The sequence shown here is derived from an EMBL/GenBank/DDBJ whole genome shotgun (WGS) entry which is preliminary data.</text>
</comment>
<dbReference type="Pfam" id="PF00535">
    <property type="entry name" value="Glycos_transf_2"/>
    <property type="match status" value="1"/>
</dbReference>
<keyword evidence="3" id="KW-1185">Reference proteome</keyword>
<dbReference type="RefSeq" id="WP_066236364.1">
    <property type="nucleotide sequence ID" value="NZ_LRFC01000001.1"/>
</dbReference>
<dbReference type="OrthoDB" id="6713581at2"/>
<dbReference type="EMBL" id="LRFC01000001">
    <property type="protein sequence ID" value="KZE69017.1"/>
    <property type="molecule type" value="Genomic_DNA"/>
</dbReference>
<dbReference type="InterPro" id="IPR029044">
    <property type="entry name" value="Nucleotide-diphossugar_trans"/>
</dbReference>
<gene>
    <name evidence="2" type="ORF">AWM68_01755</name>
</gene>
<dbReference type="InterPro" id="IPR001173">
    <property type="entry name" value="Glyco_trans_2-like"/>
</dbReference>
<dbReference type="CDD" id="cd00761">
    <property type="entry name" value="Glyco_tranf_GTA_type"/>
    <property type="match status" value="1"/>
</dbReference>
<reference evidence="3" key="1">
    <citation type="submission" date="2016-01" db="EMBL/GenBank/DDBJ databases">
        <title>Draft genome of Chromobacterium sp. F49.</title>
        <authorList>
            <person name="Hong K.W."/>
        </authorList>
    </citation>
    <scope>NUCLEOTIDE SEQUENCE [LARGE SCALE GENOMIC DNA]</scope>
    <source>
        <strain evidence="3">P7IIIA</strain>
    </source>
</reference>
<sequence>MISVICCTMRAQFMDNVFQNYSNQKWSEKELIIILNKDHLNIKQWKKEAESYKHVSIYQLPETHTLGECLNAAIQKAKYDYVAKFDDDDYYAPLYLNHAMETLHKTKADVVGKRTVYMYFESEKLLVVNNPNRENMYVRQGLKGATLFFHKKICESIQFPKLNLGEDTVFLNQCVSNKLKLYSGDKRHYVCLRSSNTNHHTWNVSNTALKRKSSIVCSTADYKSFINK</sequence>
<protein>
    <recommendedName>
        <fullName evidence="1">Glycosyltransferase 2-like domain-containing protein</fullName>
    </recommendedName>
</protein>
<evidence type="ECO:0000259" key="1">
    <source>
        <dbReference type="Pfam" id="PF00535"/>
    </source>
</evidence>
<name>A0A163SGD4_9BACL</name>
<evidence type="ECO:0000313" key="2">
    <source>
        <dbReference type="EMBL" id="KZE69017.1"/>
    </source>
</evidence>
<evidence type="ECO:0000313" key="3">
    <source>
        <dbReference type="Proteomes" id="UP000076567"/>
    </source>
</evidence>
<proteinExistence type="predicted"/>
<accession>A0A163SGD4</accession>